<dbReference type="Pfam" id="PF13440">
    <property type="entry name" value="Polysacc_synt_3"/>
    <property type="match status" value="1"/>
</dbReference>
<feature type="transmembrane region" description="Helical" evidence="6">
    <location>
        <begin position="161"/>
        <end position="178"/>
    </location>
</feature>
<proteinExistence type="predicted"/>
<dbReference type="GO" id="GO:0009246">
    <property type="term" value="P:enterobacterial common antigen biosynthetic process"/>
    <property type="evidence" value="ECO:0007669"/>
    <property type="project" value="InterPro"/>
</dbReference>
<dbReference type="Proteomes" id="UP000235826">
    <property type="component" value="Chromosome"/>
</dbReference>
<feature type="transmembrane region" description="Helical" evidence="6">
    <location>
        <begin position="184"/>
        <end position="206"/>
    </location>
</feature>
<evidence type="ECO:0000256" key="6">
    <source>
        <dbReference type="SAM" id="Phobius"/>
    </source>
</evidence>
<organism evidence="7 8">
    <name type="scientific">Flavivirga eckloniae</name>
    <dbReference type="NCBI Taxonomy" id="1803846"/>
    <lineage>
        <taxon>Bacteria</taxon>
        <taxon>Pseudomonadati</taxon>
        <taxon>Bacteroidota</taxon>
        <taxon>Flavobacteriia</taxon>
        <taxon>Flavobacteriales</taxon>
        <taxon>Flavobacteriaceae</taxon>
        <taxon>Flavivirga</taxon>
    </lineage>
</organism>
<comment type="subcellular location">
    <subcellularLocation>
        <location evidence="1">Cell membrane</location>
        <topology evidence="1">Multi-pass membrane protein</topology>
    </subcellularLocation>
</comment>
<dbReference type="EMBL" id="CP025791">
    <property type="protein sequence ID" value="AUP78302.1"/>
    <property type="molecule type" value="Genomic_DNA"/>
</dbReference>
<feature type="transmembrane region" description="Helical" evidence="6">
    <location>
        <begin position="306"/>
        <end position="324"/>
    </location>
</feature>
<accession>A0A2K9PML9</accession>
<feature type="transmembrane region" description="Helical" evidence="6">
    <location>
        <begin position="87"/>
        <end position="111"/>
    </location>
</feature>
<evidence type="ECO:0000256" key="1">
    <source>
        <dbReference type="ARBA" id="ARBA00004651"/>
    </source>
</evidence>
<sequence length="430" mass="49103">MNIPSFIKNNLLLKVTSANTLLVAVRMGVSLISQKVLAILIGAEGIAQVGNLWNVIRFFEQFSILGTSNGLIKYVSEYRDDKKQLNYLLSTVLVFTALASILSFVILFFWSDALNNLIFGINNDYGYIFKILSFIIPFMGINATLNALLNGHSAYKLFSKITLFTVIVSTIVIVVLTFKQGTYGSLLAISISPLIQFFGYILILPRKYRNHINLTKLSYGLHFKSKLMSYSFMTVIVVLIINISEIAIRYLIESKVSALDAGYWTAMSSISKTYMQFSAAIFPLYVLPKYAKIKDTFGFRKEVKKIYQMLLPIIVVGMFLVFLFRDLIIKVLYTEEFLSMSTLFKWQLLGDLIKFCAIVISYQFLAKKQIGYFVFTEILSVLLFYGFSVYFVNIYGTEGIVIAHFIRYVLYFIVVLYILRHSFIGKNKLL</sequence>
<dbReference type="InterPro" id="IPR050833">
    <property type="entry name" value="Poly_Biosynth_Transport"/>
</dbReference>
<feature type="transmembrane region" description="Helical" evidence="6">
    <location>
        <begin position="131"/>
        <end position="149"/>
    </location>
</feature>
<evidence type="ECO:0000256" key="3">
    <source>
        <dbReference type="ARBA" id="ARBA00022692"/>
    </source>
</evidence>
<feature type="transmembrane region" description="Helical" evidence="6">
    <location>
        <begin position="372"/>
        <end position="393"/>
    </location>
</feature>
<dbReference type="PANTHER" id="PTHR30250">
    <property type="entry name" value="PST FAMILY PREDICTED COLANIC ACID TRANSPORTER"/>
    <property type="match status" value="1"/>
</dbReference>
<keyword evidence="4 6" id="KW-1133">Transmembrane helix</keyword>
<evidence type="ECO:0000313" key="8">
    <source>
        <dbReference type="Proteomes" id="UP000235826"/>
    </source>
</evidence>
<feature type="transmembrane region" description="Helical" evidence="6">
    <location>
        <begin position="344"/>
        <end position="365"/>
    </location>
</feature>
<feature type="transmembrane region" description="Helical" evidence="6">
    <location>
        <begin position="399"/>
        <end position="419"/>
    </location>
</feature>
<gene>
    <name evidence="7" type="ORF">C1H87_06065</name>
</gene>
<keyword evidence="2" id="KW-1003">Cell membrane</keyword>
<keyword evidence="3 6" id="KW-0812">Transmembrane</keyword>
<keyword evidence="8" id="KW-1185">Reference proteome</keyword>
<dbReference type="CDD" id="cd13125">
    <property type="entry name" value="MATE_like_10"/>
    <property type="match status" value="1"/>
</dbReference>
<name>A0A2K9PML9_9FLAO</name>
<dbReference type="InterPro" id="IPR044550">
    <property type="entry name" value="WzxE"/>
</dbReference>
<evidence type="ECO:0000313" key="7">
    <source>
        <dbReference type="EMBL" id="AUP78302.1"/>
    </source>
</evidence>
<feature type="transmembrane region" description="Helical" evidence="6">
    <location>
        <begin position="264"/>
        <end position="286"/>
    </location>
</feature>
<dbReference type="KEGG" id="fek:C1H87_06065"/>
<keyword evidence="5 6" id="KW-0472">Membrane</keyword>
<dbReference type="GO" id="GO:0005886">
    <property type="term" value="C:plasma membrane"/>
    <property type="evidence" value="ECO:0007669"/>
    <property type="project" value="UniProtKB-SubCell"/>
</dbReference>
<dbReference type="AlphaFoldDB" id="A0A2K9PML9"/>
<dbReference type="PANTHER" id="PTHR30250:SF30">
    <property type="entry name" value="LIPID III FLIPPASE"/>
    <property type="match status" value="1"/>
</dbReference>
<reference evidence="7 8" key="1">
    <citation type="submission" date="2018-01" db="EMBL/GenBank/DDBJ databases">
        <title>Complete genome sequence of Flavivirga eckloniae ECD14 isolated from seaweed Ecklonia cava.</title>
        <authorList>
            <person name="Lee J.H."/>
            <person name="Baik K.S."/>
            <person name="Seong C.N."/>
        </authorList>
    </citation>
    <scope>NUCLEOTIDE SEQUENCE [LARGE SCALE GENOMIC DNA]</scope>
    <source>
        <strain evidence="7 8">ECD14</strain>
    </source>
</reference>
<evidence type="ECO:0000256" key="5">
    <source>
        <dbReference type="ARBA" id="ARBA00023136"/>
    </source>
</evidence>
<feature type="transmembrane region" description="Helical" evidence="6">
    <location>
        <begin position="227"/>
        <end position="252"/>
    </location>
</feature>
<evidence type="ECO:0000256" key="2">
    <source>
        <dbReference type="ARBA" id="ARBA00022475"/>
    </source>
</evidence>
<evidence type="ECO:0000256" key="4">
    <source>
        <dbReference type="ARBA" id="ARBA00022989"/>
    </source>
</evidence>
<protein>
    <submittedName>
        <fullName evidence="7">O-antigen flippase</fullName>
    </submittedName>
</protein>